<evidence type="ECO:0000313" key="1">
    <source>
        <dbReference type="EMBL" id="MDH6280506.1"/>
    </source>
</evidence>
<reference evidence="1 2" key="1">
    <citation type="submission" date="2023-04" db="EMBL/GenBank/DDBJ databases">
        <title>Forest soil microbial communities from Buena Vista Peninsula, Colon Province, Panama.</title>
        <authorList>
            <person name="Bouskill N."/>
        </authorList>
    </citation>
    <scope>NUCLEOTIDE SEQUENCE [LARGE SCALE GENOMIC DNA]</scope>
    <source>
        <strain evidence="1 2">CFH S0262</strain>
    </source>
</reference>
<evidence type="ECO:0000313" key="2">
    <source>
        <dbReference type="Proteomes" id="UP001160334"/>
    </source>
</evidence>
<name>A0ABT6M9Q4_9NOCA</name>
<comment type="caution">
    <text evidence="1">The sequence shown here is derived from an EMBL/GenBank/DDBJ whole genome shotgun (WGS) entry which is preliminary data.</text>
</comment>
<dbReference type="RefSeq" id="WP_280759833.1">
    <property type="nucleotide sequence ID" value="NZ_JARXVC010000003.1"/>
</dbReference>
<organism evidence="1 2">
    <name type="scientific">Prescottella agglutinans</name>
    <dbReference type="NCBI Taxonomy" id="1644129"/>
    <lineage>
        <taxon>Bacteria</taxon>
        <taxon>Bacillati</taxon>
        <taxon>Actinomycetota</taxon>
        <taxon>Actinomycetes</taxon>
        <taxon>Mycobacteriales</taxon>
        <taxon>Nocardiaceae</taxon>
        <taxon>Prescottella</taxon>
    </lineage>
</organism>
<dbReference type="EMBL" id="JARXVC010000003">
    <property type="protein sequence ID" value="MDH6280506.1"/>
    <property type="molecule type" value="Genomic_DNA"/>
</dbReference>
<protein>
    <submittedName>
        <fullName evidence="1">Uncharacterized protein</fullName>
    </submittedName>
</protein>
<accession>A0ABT6M9Q4</accession>
<proteinExistence type="predicted"/>
<keyword evidence="2" id="KW-1185">Reference proteome</keyword>
<gene>
    <name evidence="1" type="ORF">M2280_001718</name>
</gene>
<dbReference type="Proteomes" id="UP001160334">
    <property type="component" value="Unassembled WGS sequence"/>
</dbReference>
<sequence length="85" mass="9714">MGEFEEAMHYCGYGREENRMTMHREFFRGFGSRHCALLAGFTLAALNQLILNDWFSRRVENPVADGPADSDPWTASAILGFRRIT</sequence>